<evidence type="ECO:0000313" key="7">
    <source>
        <dbReference type="Proteomes" id="UP000199323"/>
    </source>
</evidence>
<dbReference type="GO" id="GO:0046872">
    <property type="term" value="F:metal ion binding"/>
    <property type="evidence" value="ECO:0007669"/>
    <property type="project" value="InterPro"/>
</dbReference>
<dbReference type="STRING" id="380248.SAMN05216251_101479"/>
<dbReference type="SMART" id="SM01209">
    <property type="entry name" value="GARS_A"/>
    <property type="match status" value="1"/>
</dbReference>
<dbReference type="InterPro" id="IPR052032">
    <property type="entry name" value="ATP-dep_AA_Ligase"/>
</dbReference>
<dbReference type="EMBL" id="FONG01000001">
    <property type="protein sequence ID" value="SFE09272.1"/>
    <property type="molecule type" value="Genomic_DNA"/>
</dbReference>
<dbReference type="Pfam" id="PF13535">
    <property type="entry name" value="ATP-grasp_4"/>
    <property type="match status" value="1"/>
</dbReference>
<dbReference type="InterPro" id="IPR011761">
    <property type="entry name" value="ATP-grasp"/>
</dbReference>
<feature type="domain" description="ATP-grasp" evidence="5">
    <location>
        <begin position="106"/>
        <end position="309"/>
    </location>
</feature>
<dbReference type="Gene3D" id="3.40.50.20">
    <property type="match status" value="1"/>
</dbReference>
<dbReference type="GO" id="GO:0016874">
    <property type="term" value="F:ligase activity"/>
    <property type="evidence" value="ECO:0007669"/>
    <property type="project" value="UniProtKB-KW"/>
</dbReference>
<keyword evidence="7" id="KW-1185">Reference proteome</keyword>
<evidence type="ECO:0000256" key="2">
    <source>
        <dbReference type="ARBA" id="ARBA00022741"/>
    </source>
</evidence>
<evidence type="ECO:0000256" key="4">
    <source>
        <dbReference type="PROSITE-ProRule" id="PRU00409"/>
    </source>
</evidence>
<dbReference type="PANTHER" id="PTHR43585">
    <property type="entry name" value="FUMIPYRROLE BIOSYNTHESIS PROTEIN C"/>
    <property type="match status" value="1"/>
</dbReference>
<evidence type="ECO:0000259" key="5">
    <source>
        <dbReference type="PROSITE" id="PS50975"/>
    </source>
</evidence>
<evidence type="ECO:0000256" key="1">
    <source>
        <dbReference type="ARBA" id="ARBA00022598"/>
    </source>
</evidence>
<keyword evidence="2 4" id="KW-0547">Nucleotide-binding</keyword>
<dbReference type="PROSITE" id="PS50975">
    <property type="entry name" value="ATP_GRASP"/>
    <property type="match status" value="1"/>
</dbReference>
<organism evidence="6 7">
    <name type="scientific">Actinacidiphila alni</name>
    <dbReference type="NCBI Taxonomy" id="380248"/>
    <lineage>
        <taxon>Bacteria</taxon>
        <taxon>Bacillati</taxon>
        <taxon>Actinomycetota</taxon>
        <taxon>Actinomycetes</taxon>
        <taxon>Kitasatosporales</taxon>
        <taxon>Streptomycetaceae</taxon>
        <taxon>Actinacidiphila</taxon>
    </lineage>
</organism>
<sequence length="405" mass="42836">MYEQKISAYATARRLGHRITVIGPELPEWAMPFVSGHVKVATDTVTEMAAALDELRRCHAIDPFDGVVTFWDHGVVPTAEIAAALGLPGGQAVDCARAGRNKAAMRERLAAHDVPCPASARVSDWPQLAAAAGRIGYPAIYKPTGGAGSAGIFRVDSADRLLPVYEEAAVYAAPDADTFFAYFPREFVYEEYVTGCEVSVEGVVSAGDIRISGVTDKVVAADAYFTEYQNSFPARLSEDERREAVDIATRAVAALGLDACGFHVEVMLTPAGGKVIEVNARLGGGFIASHLVPLAGGDDLLAAALDAATGRPVLLGARPDAGSCNRYLLADRPGTVRAWEGLDQARGMPGVVELGVLKKAGDPVALPPENFFAHQLAHVVTRGADADEAVRRAEDALGVLRCRID</sequence>
<proteinExistence type="predicted"/>
<protein>
    <submittedName>
        <fullName evidence="6">Biotin carboxylase</fullName>
    </submittedName>
</protein>
<dbReference type="OrthoDB" id="24041at2"/>
<dbReference type="RefSeq" id="WP_093711594.1">
    <property type="nucleotide sequence ID" value="NZ_FONG01000001.1"/>
</dbReference>
<evidence type="ECO:0000256" key="3">
    <source>
        <dbReference type="ARBA" id="ARBA00022840"/>
    </source>
</evidence>
<dbReference type="PANTHER" id="PTHR43585:SF2">
    <property type="entry name" value="ATP-GRASP ENZYME FSQD"/>
    <property type="match status" value="1"/>
</dbReference>
<keyword evidence="1" id="KW-0436">Ligase</keyword>
<dbReference type="InterPro" id="IPR040570">
    <property type="entry name" value="LAL_C2"/>
</dbReference>
<dbReference type="Gene3D" id="3.30.470.20">
    <property type="entry name" value="ATP-grasp fold, B domain"/>
    <property type="match status" value="1"/>
</dbReference>
<dbReference type="GO" id="GO:0005524">
    <property type="term" value="F:ATP binding"/>
    <property type="evidence" value="ECO:0007669"/>
    <property type="project" value="UniProtKB-UniRule"/>
</dbReference>
<reference evidence="6 7" key="1">
    <citation type="submission" date="2016-10" db="EMBL/GenBank/DDBJ databases">
        <authorList>
            <person name="de Groot N.N."/>
        </authorList>
    </citation>
    <scope>NUCLEOTIDE SEQUENCE [LARGE SCALE GENOMIC DNA]</scope>
    <source>
        <strain evidence="6 7">CGMCC 4.3510</strain>
    </source>
</reference>
<dbReference type="SUPFAM" id="SSF56059">
    <property type="entry name" value="Glutathione synthetase ATP-binding domain-like"/>
    <property type="match status" value="1"/>
</dbReference>
<dbReference type="AlphaFoldDB" id="A0A1I1XPM3"/>
<accession>A0A1I1XPM3</accession>
<gene>
    <name evidence="6" type="ORF">SAMN05216251_101479</name>
</gene>
<dbReference type="Proteomes" id="UP000199323">
    <property type="component" value="Unassembled WGS sequence"/>
</dbReference>
<name>A0A1I1XPM3_9ACTN</name>
<dbReference type="Pfam" id="PF18130">
    <property type="entry name" value="ATPgrasp_N"/>
    <property type="match status" value="1"/>
</dbReference>
<evidence type="ECO:0000313" key="6">
    <source>
        <dbReference type="EMBL" id="SFE09272.1"/>
    </source>
</evidence>
<dbReference type="InterPro" id="IPR041472">
    <property type="entry name" value="BL00235/CARNS1_N"/>
</dbReference>
<keyword evidence="3 4" id="KW-0067">ATP-binding</keyword>
<dbReference type="Pfam" id="PF18603">
    <property type="entry name" value="LAL_C2"/>
    <property type="match status" value="1"/>
</dbReference>